<evidence type="ECO:0000256" key="1">
    <source>
        <dbReference type="SAM" id="MobiDB-lite"/>
    </source>
</evidence>
<feature type="region of interest" description="Disordered" evidence="1">
    <location>
        <begin position="796"/>
        <end position="817"/>
    </location>
</feature>
<accession>A0ABR8ZAG2</accession>
<organism evidence="2 3">
    <name type="scientific">Chryseobacterium caseinilyticum</name>
    <dbReference type="NCBI Taxonomy" id="2771428"/>
    <lineage>
        <taxon>Bacteria</taxon>
        <taxon>Pseudomonadati</taxon>
        <taxon>Bacteroidota</taxon>
        <taxon>Flavobacteriia</taxon>
        <taxon>Flavobacteriales</taxon>
        <taxon>Weeksellaceae</taxon>
        <taxon>Chryseobacterium group</taxon>
        <taxon>Chryseobacterium</taxon>
    </lineage>
</organism>
<gene>
    <name evidence="2" type="ORF">IC610_07650</name>
</gene>
<feature type="compositionally biased region" description="Acidic residues" evidence="1">
    <location>
        <begin position="804"/>
        <end position="817"/>
    </location>
</feature>
<comment type="caution">
    <text evidence="2">The sequence shown here is derived from an EMBL/GenBank/DDBJ whole genome shotgun (WGS) entry which is preliminary data.</text>
</comment>
<evidence type="ECO:0000313" key="2">
    <source>
        <dbReference type="EMBL" id="MBD8082298.1"/>
    </source>
</evidence>
<name>A0ABR8ZAG2_9FLAO</name>
<protein>
    <submittedName>
        <fullName evidence="2">Uncharacterized protein</fullName>
    </submittedName>
</protein>
<reference evidence="2 3" key="1">
    <citation type="submission" date="2020-09" db="EMBL/GenBank/DDBJ databases">
        <title>Genome seq and assembly of Chryseobacterium sp.</title>
        <authorList>
            <person name="Chhetri G."/>
        </authorList>
    </citation>
    <scope>NUCLEOTIDE SEQUENCE [LARGE SCALE GENOMIC DNA]</scope>
    <source>
        <strain evidence="2 3">GCR10</strain>
    </source>
</reference>
<proteinExistence type="predicted"/>
<dbReference type="Proteomes" id="UP000637299">
    <property type="component" value="Unassembled WGS sequence"/>
</dbReference>
<keyword evidence="3" id="KW-1185">Reference proteome</keyword>
<dbReference type="RefSeq" id="WP_191736016.1">
    <property type="nucleotide sequence ID" value="NZ_JACYFS010000001.1"/>
</dbReference>
<dbReference type="EMBL" id="JACYFS010000001">
    <property type="protein sequence ID" value="MBD8082298.1"/>
    <property type="molecule type" value="Genomic_DNA"/>
</dbReference>
<sequence>MKAYNSSSYPVFEADQVLSQKDLNLVVSHLEEQDRITRKNLTGIGISCGLELSFPTKNQVRISCGTAVTSLGFQINWKEKLLTHYKEAQLSDLFLAPDYKEEAYLDNIFKHNKNYQSLKKIYDLLPAESSDENKKAIPEDFFEEKLIILLLEITLVDEKNCVTTNCDDKGKRLEFNLRPIAISEADFKNELFPKYPSYNFNSLVFPRYNVPFNDILNPQKVLENFSTPFNTTFIKNISDAVSKIYNEYKGLTNQSLSVLNECKVAIEKNLKLYKGTINVQYFWDWISDIVAAYNEIKCYRKNDFSLCCVDEGLFPFHVVLGGNNEQSLSYRTPFFTTGNSSSENRKNKDEIKLLFEKLAHIISSFKVGKNLSIRITPSKYGDFRLSERALPYYYDDILNLRDKWNPELWFKKQSDSVLSYHSLHNLYTTKNEVKTPLLFELEPYNFFRIEGHIGKNYQDALTDILKIQQIHQLPFKVITLNAVQFENLPLSLATDETDWGHMELDYDLVRRNWENVIGKIIEWLEFNQESIRGNRYIKDLKFFDQYIRYLKKGRNFMHESLTPFLKIYHQFIPVYERIEELSITFREAVQNARKEDLRFDEDLIDHLDEVTMVCEKGEFRALFQAAQEKWKELGKRLSLQRFIEKHPGIEHKAGVPRGGTFILVYKENPPAKKRSVRFTDTAARNIEPVAERTTVLDEVTVIGTKKSQVTNLDYSTFVENSVLKMQNYISYYHPELAIDLNKYLHYYFNPNILLPVQDTIADKTVIADFYIPYICCGDGDAINFVLAKEKEVVPEPEPKIGDFDYPDFDSEDFNTNR</sequence>
<evidence type="ECO:0000313" key="3">
    <source>
        <dbReference type="Proteomes" id="UP000637299"/>
    </source>
</evidence>